<dbReference type="Proteomes" id="UP000005695">
    <property type="component" value="Unassembled WGS sequence"/>
</dbReference>
<dbReference type="EMBL" id="AAEW02000005">
    <property type="protein sequence ID" value="EAT16347.1"/>
    <property type="molecule type" value="Genomic_DNA"/>
</dbReference>
<reference evidence="2" key="1">
    <citation type="submission" date="2006-05" db="EMBL/GenBank/DDBJ databases">
        <title>Annotation of the draft genome assembly of Desulfuromonas acetoxidans DSM 684.</title>
        <authorList>
            <consortium name="US DOE Joint Genome Institute (JGI-ORNL)"/>
            <person name="Larimer F."/>
            <person name="Land M."/>
            <person name="Hauser L."/>
        </authorList>
    </citation>
    <scope>NUCLEOTIDE SEQUENCE [LARGE SCALE GENOMIC DNA]</scope>
    <source>
        <strain evidence="2">DSM 684</strain>
    </source>
</reference>
<dbReference type="InterPro" id="IPR036411">
    <property type="entry name" value="TorD-like_sf"/>
</dbReference>
<dbReference type="AlphaFoldDB" id="Q1K1P1"/>
<organism evidence="2 3">
    <name type="scientific">Desulfuromonas acetoxidans (strain DSM 684 / 11070)</name>
    <dbReference type="NCBI Taxonomy" id="281689"/>
    <lineage>
        <taxon>Bacteria</taxon>
        <taxon>Pseudomonadati</taxon>
        <taxon>Thermodesulfobacteriota</taxon>
        <taxon>Desulfuromonadia</taxon>
        <taxon>Desulfuromonadales</taxon>
        <taxon>Desulfuromonadaceae</taxon>
        <taxon>Desulfuromonas</taxon>
    </lineage>
</organism>
<evidence type="ECO:0000256" key="1">
    <source>
        <dbReference type="ARBA" id="ARBA00023186"/>
    </source>
</evidence>
<dbReference type="Gene3D" id="1.10.3480.10">
    <property type="entry name" value="TorD-like"/>
    <property type="match status" value="1"/>
</dbReference>
<name>Q1K1P1_DESA6</name>
<evidence type="ECO:0000313" key="2">
    <source>
        <dbReference type="EMBL" id="EAT16347.1"/>
    </source>
</evidence>
<comment type="caution">
    <text evidence="2">The sequence shown here is derived from an EMBL/GenBank/DDBJ whole genome shotgun (WGS) entry which is preliminary data.</text>
</comment>
<keyword evidence="1" id="KW-0143">Chaperone</keyword>
<evidence type="ECO:0000313" key="3">
    <source>
        <dbReference type="Proteomes" id="UP000005695"/>
    </source>
</evidence>
<dbReference type="RefSeq" id="WP_005998927.1">
    <property type="nucleotide sequence ID" value="NZ_AAEW02000005.1"/>
</dbReference>
<gene>
    <name evidence="2" type="ORF">Dace_1811</name>
</gene>
<reference evidence="2" key="2">
    <citation type="submission" date="2006-05" db="EMBL/GenBank/DDBJ databases">
        <title>Sequencing of the draft genome and assembly of Desulfuromonas acetoxidans DSM 684.</title>
        <authorList>
            <consortium name="US DOE Joint Genome Institute (JGI-PGF)"/>
            <person name="Copeland A."/>
            <person name="Lucas S."/>
            <person name="Lapidus A."/>
            <person name="Barry K."/>
            <person name="Detter J.C."/>
            <person name="Glavina del Rio T."/>
            <person name="Hammon N."/>
            <person name="Israni S."/>
            <person name="Dalin E."/>
            <person name="Tice H."/>
            <person name="Bruce D."/>
            <person name="Pitluck S."/>
            <person name="Richardson P."/>
        </authorList>
    </citation>
    <scope>NUCLEOTIDE SEQUENCE [LARGE SCALE GENOMIC DNA]</scope>
    <source>
        <strain evidence="2">DSM 684</strain>
    </source>
</reference>
<keyword evidence="3" id="KW-1185">Reference proteome</keyword>
<dbReference type="PANTHER" id="PTHR34227">
    <property type="entry name" value="CHAPERONE PROTEIN YCDY"/>
    <property type="match status" value="1"/>
</dbReference>
<dbReference type="InterPro" id="IPR020945">
    <property type="entry name" value="DMSO/NO3_reduct_chaperone"/>
</dbReference>
<accession>Q1K1P1</accession>
<sequence>MAQCRASEQENSQIAMRLAGLLEFMAQSMEYPDKSWLTTDHWQLLVSILDELGWTEELKALPTPDDILSEPGLTALQVEYTRLFINAVPHVIAPPYGSIYTDSEGILFGPSAEKTKVFYRQQGYDLRGPNDIPDHLNHELRFLSLMLQDGKFCETEQFLAEFFRPWFCLFRNRVVDESRHPYFPVMMKLIHFFTKEDEEHVNQVNPA</sequence>
<protein>
    <submittedName>
        <fullName evidence="2">Cytoplasmic chaperone TorD</fullName>
    </submittedName>
</protein>
<dbReference type="SUPFAM" id="SSF89155">
    <property type="entry name" value="TorD-like"/>
    <property type="match status" value="1"/>
</dbReference>
<dbReference type="Pfam" id="PF02613">
    <property type="entry name" value="Nitrate_red_del"/>
    <property type="match status" value="1"/>
</dbReference>
<dbReference type="OrthoDB" id="13061at2"/>
<proteinExistence type="predicted"/>
<dbReference type="PANTHER" id="PTHR34227:SF1">
    <property type="entry name" value="DIMETHYL SULFOXIDE REDUCTASE CHAPERONE-RELATED"/>
    <property type="match status" value="1"/>
</dbReference>
<dbReference type="InterPro" id="IPR050289">
    <property type="entry name" value="TorD/DmsD_chaperones"/>
</dbReference>